<proteinExistence type="predicted"/>
<accession>A0A2I8VFX1</accession>
<dbReference type="Pfam" id="PF13714">
    <property type="entry name" value="PEP_mutase"/>
    <property type="match status" value="1"/>
</dbReference>
<dbReference type="RefSeq" id="WP_103424502.1">
    <property type="nucleotide sequence ID" value="NZ_CP026309.1"/>
</dbReference>
<dbReference type="KEGG" id="srub:C2R22_03370"/>
<protein>
    <submittedName>
        <fullName evidence="1">Carboxyvinyl-carboxyphosphonate phosphorylmutase</fullName>
    </submittedName>
</protein>
<dbReference type="OrthoDB" id="9667at2157"/>
<sequence>MHYGRALRARLARDDILVTPDVHDPLSAKVVASTGLYEAVKLTGSGSAVSRAGVPDAGLITMTEMVDHAKHTQEAVDIPVIADADNGYGNATNVVRTVREYIKSGVAGIHIEDQTFPKRNGDVKGVEVIPLEEAVGKVEAAVDVRDERDPDFVVIARTDVRRTANGTIDDAIERANAFADVGADVVFVKVPATREEARRVGSEVDARLLFPCSGTAPRLEPRELEAMGWDVVLYGRLVMTATVLAIRETVARFHDEGVGVLLENEERFAEEFDSVHELAGMPEIAALERRYLPEDALDKYEGATGHDIG</sequence>
<evidence type="ECO:0000313" key="1">
    <source>
        <dbReference type="EMBL" id="AUV80815.1"/>
    </source>
</evidence>
<dbReference type="GO" id="GO:0016833">
    <property type="term" value="F:oxo-acid-lyase activity"/>
    <property type="evidence" value="ECO:0007669"/>
    <property type="project" value="UniProtKB-ARBA"/>
</dbReference>
<dbReference type="CDD" id="cd00377">
    <property type="entry name" value="ICL_PEPM"/>
    <property type="match status" value="1"/>
</dbReference>
<gene>
    <name evidence="1" type="ORF">C2R22_03370</name>
</gene>
<dbReference type="PANTHER" id="PTHR42905:SF5">
    <property type="entry name" value="CARBOXYVINYL-CARBOXYPHOSPHONATE PHOSPHORYLMUTASE, CHLOROPLASTIC"/>
    <property type="match status" value="1"/>
</dbReference>
<dbReference type="Gene3D" id="3.20.20.60">
    <property type="entry name" value="Phosphoenolpyruvate-binding domains"/>
    <property type="match status" value="1"/>
</dbReference>
<dbReference type="Proteomes" id="UP000236584">
    <property type="component" value="Chromosome"/>
</dbReference>
<dbReference type="SUPFAM" id="SSF51621">
    <property type="entry name" value="Phosphoenolpyruvate/pyruvate domain"/>
    <property type="match status" value="1"/>
</dbReference>
<organism evidence="1 2">
    <name type="scientific">Salinigranum rubrum</name>
    <dbReference type="NCBI Taxonomy" id="755307"/>
    <lineage>
        <taxon>Archaea</taxon>
        <taxon>Methanobacteriati</taxon>
        <taxon>Methanobacteriota</taxon>
        <taxon>Stenosarchaea group</taxon>
        <taxon>Halobacteria</taxon>
        <taxon>Halobacteriales</taxon>
        <taxon>Haloferacaceae</taxon>
        <taxon>Salinigranum</taxon>
    </lineage>
</organism>
<dbReference type="PANTHER" id="PTHR42905">
    <property type="entry name" value="PHOSPHOENOLPYRUVATE CARBOXYLASE"/>
    <property type="match status" value="1"/>
</dbReference>
<name>A0A2I8VFX1_9EURY</name>
<dbReference type="AlphaFoldDB" id="A0A2I8VFX1"/>
<dbReference type="GeneID" id="35591097"/>
<dbReference type="InterPro" id="IPR015813">
    <property type="entry name" value="Pyrv/PenolPyrv_kinase-like_dom"/>
</dbReference>
<reference evidence="1 2" key="1">
    <citation type="submission" date="2018-01" db="EMBL/GenBank/DDBJ databases">
        <title>Complete genome sequence of Salinigranum rubrum GX10T, an extremely halophilic archaeon isolated from a marine solar saltern.</title>
        <authorList>
            <person name="Han S."/>
        </authorList>
    </citation>
    <scope>NUCLEOTIDE SEQUENCE [LARGE SCALE GENOMIC DNA]</scope>
    <source>
        <strain evidence="1 2">GX10</strain>
    </source>
</reference>
<dbReference type="InterPro" id="IPR040442">
    <property type="entry name" value="Pyrv_kinase-like_dom_sf"/>
</dbReference>
<dbReference type="EMBL" id="CP026309">
    <property type="protein sequence ID" value="AUV80815.1"/>
    <property type="molecule type" value="Genomic_DNA"/>
</dbReference>
<keyword evidence="2" id="KW-1185">Reference proteome</keyword>
<dbReference type="InterPro" id="IPR039556">
    <property type="entry name" value="ICL/PEPM"/>
</dbReference>
<evidence type="ECO:0000313" key="2">
    <source>
        <dbReference type="Proteomes" id="UP000236584"/>
    </source>
</evidence>